<dbReference type="SUPFAM" id="SSF82784">
    <property type="entry name" value="OsmC-like"/>
    <property type="match status" value="1"/>
</dbReference>
<reference evidence="1 2" key="1">
    <citation type="submission" date="2018-05" db="EMBL/GenBank/DDBJ databases">
        <title>Genomic Encyclopedia of Type Strains, Phase IV (KMG-V): Genome sequencing to study the core and pangenomes of soil and plant-associated prokaryotes.</title>
        <authorList>
            <person name="Whitman W."/>
        </authorList>
    </citation>
    <scope>NUCLEOTIDE SEQUENCE [LARGE SCALE GENOMIC DNA]</scope>
    <source>
        <strain evidence="1 2">SCZa-39</strain>
    </source>
</reference>
<proteinExistence type="predicted"/>
<dbReference type="InterPro" id="IPR052707">
    <property type="entry name" value="OsmC_Ohr_Peroxiredoxin"/>
</dbReference>
<evidence type="ECO:0000313" key="1">
    <source>
        <dbReference type="EMBL" id="PVX84901.1"/>
    </source>
</evidence>
<name>A0ABX5KT83_9BURK</name>
<dbReference type="PANTHER" id="PTHR42830:SF2">
    <property type="entry name" value="OSMC_OHR FAMILY PROTEIN"/>
    <property type="match status" value="1"/>
</dbReference>
<keyword evidence="2" id="KW-1185">Reference proteome</keyword>
<dbReference type="Gene3D" id="3.30.300.20">
    <property type="match status" value="1"/>
</dbReference>
<sequence length="159" mass="17547">MAHGEHTYRVSVQWTGNRGTGTSGYREYGRDHIIRANGKPDIPGSSDPAFRGDAARWNPEDLLVASASACHKLWYLHLCADAGIAVLAYEDNAEGTMADTPQRGAFTKIVLRPRVTIRASDDRSVAERLHHAAHEQCYIANSVNFPILCEPVIELADFE</sequence>
<organism evidence="1 2">
    <name type="scientific">Paraburkholderia unamae</name>
    <dbReference type="NCBI Taxonomy" id="219649"/>
    <lineage>
        <taxon>Bacteria</taxon>
        <taxon>Pseudomonadati</taxon>
        <taxon>Pseudomonadota</taxon>
        <taxon>Betaproteobacteria</taxon>
        <taxon>Burkholderiales</taxon>
        <taxon>Burkholderiaceae</taxon>
        <taxon>Paraburkholderia</taxon>
    </lineage>
</organism>
<dbReference type="EMBL" id="QEOB01000004">
    <property type="protein sequence ID" value="PVX84901.1"/>
    <property type="molecule type" value="Genomic_DNA"/>
</dbReference>
<protein>
    <submittedName>
        <fullName evidence="1">Organic hydroperoxide reductase OsmC/OhrA</fullName>
    </submittedName>
</protein>
<gene>
    <name evidence="1" type="ORF">C7402_104144</name>
</gene>
<evidence type="ECO:0000313" key="2">
    <source>
        <dbReference type="Proteomes" id="UP000245712"/>
    </source>
</evidence>
<dbReference type="Proteomes" id="UP000245712">
    <property type="component" value="Unassembled WGS sequence"/>
</dbReference>
<dbReference type="InterPro" id="IPR003718">
    <property type="entry name" value="OsmC/Ohr_fam"/>
</dbReference>
<dbReference type="InterPro" id="IPR036102">
    <property type="entry name" value="OsmC/Ohrsf"/>
</dbReference>
<dbReference type="Pfam" id="PF02566">
    <property type="entry name" value="OsmC"/>
    <property type="match status" value="1"/>
</dbReference>
<dbReference type="InterPro" id="IPR015946">
    <property type="entry name" value="KH_dom-like_a/b"/>
</dbReference>
<dbReference type="PANTHER" id="PTHR42830">
    <property type="entry name" value="OSMOTICALLY INDUCIBLE FAMILY PROTEIN"/>
    <property type="match status" value="1"/>
</dbReference>
<dbReference type="RefSeq" id="WP_116610554.1">
    <property type="nucleotide sequence ID" value="NZ_QEOB01000004.1"/>
</dbReference>
<comment type="caution">
    <text evidence="1">The sequence shown here is derived from an EMBL/GenBank/DDBJ whole genome shotgun (WGS) entry which is preliminary data.</text>
</comment>
<accession>A0ABX5KT83</accession>